<dbReference type="Pfam" id="PF00144">
    <property type="entry name" value="Beta-lactamase"/>
    <property type="match status" value="1"/>
</dbReference>
<feature type="transmembrane region" description="Helical" evidence="3">
    <location>
        <begin position="378"/>
        <end position="396"/>
    </location>
</feature>
<sequence>MRKKIVLFFFVTFLVSYSLCITLSVQAADVLETEEIDEFVTNYIKQNGLPGAAIVIVKDGKLVYEQGYGHDSNGNPLTAKSKMRLASGSKPITAFSVLQLVDEGKLNLDDPVSNYLPEITMDDPNWKQITIRHLLSHTSGIPDPTIIAPANTLKEGVERIRDWKLQSRPGEKYAYANANYWISAYLAEKMSGMDFADYLQQKVFSPLGMKYTFTTVNSGDFVLELPNGYVTAYGTAIPWTELEQMKTGAGGVVTTASDMGKWLSLHTNEGKNELGEQVLSKELLEESYSPQFGTEKYGLGWSLSSPNIKPARISHSGSLSTYQTQQDIVPRSGYAVAVLLNSFTPTFEHAYEISSEIIELTEGKETEVKAPVPKIIDLSLGVLTLLYLILGIRGVILSRRWSEKRKQHRAWRFYLRLSPQVVPVLLIGWLFFIVPTLQDNSSTIKDAFGIFPAAMILLSIIFIVGLVLTIMRIYYRKILI</sequence>
<proteinExistence type="predicted"/>
<keyword evidence="6" id="KW-0378">Hydrolase</keyword>
<reference evidence="6 7" key="1">
    <citation type="submission" date="2024-01" db="EMBL/GenBank/DDBJ databases">
        <title>Seven novel Bacillus-like species.</title>
        <authorList>
            <person name="Liu G."/>
        </authorList>
    </citation>
    <scope>NUCLEOTIDE SEQUENCE [LARGE SCALE GENOMIC DNA]</scope>
    <source>
        <strain evidence="6 7">FJAT-51614</strain>
    </source>
</reference>
<evidence type="ECO:0000313" key="7">
    <source>
        <dbReference type="Proteomes" id="UP001364890"/>
    </source>
</evidence>
<dbReference type="InterPro" id="IPR050491">
    <property type="entry name" value="AmpC-like"/>
</dbReference>
<dbReference type="InterPro" id="IPR001466">
    <property type="entry name" value="Beta-lactam-related"/>
</dbReference>
<dbReference type="EMBL" id="JBAWSY010000037">
    <property type="protein sequence ID" value="MEI4771998.1"/>
    <property type="molecule type" value="Genomic_DNA"/>
</dbReference>
<comment type="subcellular location">
    <subcellularLocation>
        <location evidence="1">Membrane</location>
    </subcellularLocation>
</comment>
<organism evidence="6 7">
    <name type="scientific">Psychrobacillus mangrovi</name>
    <dbReference type="NCBI Taxonomy" id="3117745"/>
    <lineage>
        <taxon>Bacteria</taxon>
        <taxon>Bacillati</taxon>
        <taxon>Bacillota</taxon>
        <taxon>Bacilli</taxon>
        <taxon>Bacillales</taxon>
        <taxon>Bacillaceae</taxon>
        <taxon>Psychrobacillus</taxon>
    </lineage>
</organism>
<evidence type="ECO:0000259" key="5">
    <source>
        <dbReference type="Pfam" id="PF00144"/>
    </source>
</evidence>
<evidence type="ECO:0000256" key="3">
    <source>
        <dbReference type="SAM" id="Phobius"/>
    </source>
</evidence>
<keyword evidence="7" id="KW-1185">Reference proteome</keyword>
<dbReference type="InterPro" id="IPR012338">
    <property type="entry name" value="Beta-lactam/transpept-like"/>
</dbReference>
<keyword evidence="3" id="KW-0812">Transmembrane</keyword>
<evidence type="ECO:0000313" key="6">
    <source>
        <dbReference type="EMBL" id="MEI4771998.1"/>
    </source>
</evidence>
<dbReference type="RefSeq" id="WP_336499547.1">
    <property type="nucleotide sequence ID" value="NZ_JBAWSY010000037.1"/>
</dbReference>
<keyword evidence="3" id="KW-1133">Transmembrane helix</keyword>
<dbReference type="GO" id="GO:0016787">
    <property type="term" value="F:hydrolase activity"/>
    <property type="evidence" value="ECO:0007669"/>
    <property type="project" value="UniProtKB-KW"/>
</dbReference>
<keyword evidence="2 3" id="KW-0472">Membrane</keyword>
<protein>
    <submittedName>
        <fullName evidence="6">Serine hydrolase domain-containing protein</fullName>
        <ecNumber evidence="6">3.1.1.103</ecNumber>
    </submittedName>
</protein>
<evidence type="ECO:0000256" key="2">
    <source>
        <dbReference type="ARBA" id="ARBA00023136"/>
    </source>
</evidence>
<feature type="transmembrane region" description="Helical" evidence="3">
    <location>
        <begin position="449"/>
        <end position="475"/>
    </location>
</feature>
<dbReference type="PANTHER" id="PTHR46825:SF11">
    <property type="entry name" value="PENICILLIN-BINDING PROTEIN 4"/>
    <property type="match status" value="1"/>
</dbReference>
<evidence type="ECO:0000256" key="4">
    <source>
        <dbReference type="SAM" id="SignalP"/>
    </source>
</evidence>
<dbReference type="PANTHER" id="PTHR46825">
    <property type="entry name" value="D-ALANYL-D-ALANINE-CARBOXYPEPTIDASE/ENDOPEPTIDASE AMPH"/>
    <property type="match status" value="1"/>
</dbReference>
<accession>A0ABU8FAI2</accession>
<name>A0ABU8FAI2_9BACI</name>
<dbReference type="Gene3D" id="3.40.710.10">
    <property type="entry name" value="DD-peptidase/beta-lactamase superfamily"/>
    <property type="match status" value="1"/>
</dbReference>
<gene>
    <name evidence="6" type="ORF">WAX74_20595</name>
</gene>
<dbReference type="SUPFAM" id="SSF56601">
    <property type="entry name" value="beta-lactamase/transpeptidase-like"/>
    <property type="match status" value="1"/>
</dbReference>
<feature type="signal peptide" evidence="4">
    <location>
        <begin position="1"/>
        <end position="27"/>
    </location>
</feature>
<feature type="domain" description="Beta-lactamase-related" evidence="5">
    <location>
        <begin position="36"/>
        <end position="351"/>
    </location>
</feature>
<keyword evidence="4" id="KW-0732">Signal</keyword>
<dbReference type="Proteomes" id="UP001364890">
    <property type="component" value="Unassembled WGS sequence"/>
</dbReference>
<feature type="transmembrane region" description="Helical" evidence="3">
    <location>
        <begin position="417"/>
        <end position="437"/>
    </location>
</feature>
<feature type="chain" id="PRO_5045610659" evidence="4">
    <location>
        <begin position="28"/>
        <end position="480"/>
    </location>
</feature>
<comment type="caution">
    <text evidence="6">The sequence shown here is derived from an EMBL/GenBank/DDBJ whole genome shotgun (WGS) entry which is preliminary data.</text>
</comment>
<dbReference type="EC" id="3.1.1.103" evidence="6"/>
<evidence type="ECO:0000256" key="1">
    <source>
        <dbReference type="ARBA" id="ARBA00004370"/>
    </source>
</evidence>